<gene>
    <name evidence="4" type="ORF">M9458_015797</name>
</gene>
<dbReference type="GO" id="GO:0009653">
    <property type="term" value="P:anatomical structure morphogenesis"/>
    <property type="evidence" value="ECO:0007669"/>
    <property type="project" value="UniProtKB-ARBA"/>
</dbReference>
<keyword evidence="3" id="KW-0325">Glycoprotein</keyword>
<evidence type="ECO:0008006" key="6">
    <source>
        <dbReference type="Google" id="ProtNLM"/>
    </source>
</evidence>
<dbReference type="SUPFAM" id="SSF49313">
    <property type="entry name" value="Cadherin-like"/>
    <property type="match status" value="1"/>
</dbReference>
<reference evidence="4 5" key="1">
    <citation type="submission" date="2024-05" db="EMBL/GenBank/DDBJ databases">
        <title>Genome sequencing and assembly of Indian major carp, Cirrhinus mrigala (Hamilton, 1822).</title>
        <authorList>
            <person name="Mohindra V."/>
            <person name="Chowdhury L.M."/>
            <person name="Lal K."/>
            <person name="Jena J.K."/>
        </authorList>
    </citation>
    <scope>NUCLEOTIDE SEQUENCE [LARGE SCALE GENOMIC DNA]</scope>
    <source>
        <strain evidence="4">CM1030</strain>
        <tissue evidence="4">Blood</tissue>
    </source>
</reference>
<dbReference type="InterPro" id="IPR015919">
    <property type="entry name" value="Cadherin-like_sf"/>
</dbReference>
<dbReference type="CDD" id="cd11304">
    <property type="entry name" value="Cadherin_repeat"/>
    <property type="match status" value="1"/>
</dbReference>
<accession>A0ABD0QRN5</accession>
<organism evidence="4 5">
    <name type="scientific">Cirrhinus mrigala</name>
    <name type="common">Mrigala</name>
    <dbReference type="NCBI Taxonomy" id="683832"/>
    <lineage>
        <taxon>Eukaryota</taxon>
        <taxon>Metazoa</taxon>
        <taxon>Chordata</taxon>
        <taxon>Craniata</taxon>
        <taxon>Vertebrata</taxon>
        <taxon>Euteleostomi</taxon>
        <taxon>Actinopterygii</taxon>
        <taxon>Neopterygii</taxon>
        <taxon>Teleostei</taxon>
        <taxon>Ostariophysi</taxon>
        <taxon>Cypriniformes</taxon>
        <taxon>Cyprinidae</taxon>
        <taxon>Labeoninae</taxon>
        <taxon>Labeonini</taxon>
        <taxon>Cirrhinus</taxon>
    </lineage>
</organism>
<keyword evidence="5" id="KW-1185">Reference proteome</keyword>
<dbReference type="PROSITE" id="PS00232">
    <property type="entry name" value="CADHERIN_1"/>
    <property type="match status" value="1"/>
</dbReference>
<feature type="non-terminal residue" evidence="4">
    <location>
        <position position="1"/>
    </location>
</feature>
<comment type="subcellular location">
    <subcellularLocation>
        <location evidence="1">Membrane</location>
    </subcellularLocation>
</comment>
<evidence type="ECO:0000256" key="3">
    <source>
        <dbReference type="ARBA" id="ARBA00023180"/>
    </source>
</evidence>
<evidence type="ECO:0000256" key="1">
    <source>
        <dbReference type="ARBA" id="ARBA00004370"/>
    </source>
</evidence>
<proteinExistence type="predicted"/>
<evidence type="ECO:0000313" key="5">
    <source>
        <dbReference type="Proteomes" id="UP001529510"/>
    </source>
</evidence>
<dbReference type="PANTHER" id="PTHR24028:SF328">
    <property type="entry name" value="CADHERIN-3"/>
    <property type="match status" value="1"/>
</dbReference>
<evidence type="ECO:0000313" key="4">
    <source>
        <dbReference type="EMBL" id="KAL0188698.1"/>
    </source>
</evidence>
<dbReference type="Proteomes" id="UP001529510">
    <property type="component" value="Unassembled WGS sequence"/>
</dbReference>
<dbReference type="InterPro" id="IPR020894">
    <property type="entry name" value="Cadherin_CS"/>
</dbReference>
<evidence type="ECO:0000256" key="2">
    <source>
        <dbReference type="ARBA" id="ARBA00023136"/>
    </source>
</evidence>
<keyword evidence="2" id="KW-0472">Membrane</keyword>
<dbReference type="GO" id="GO:0016020">
    <property type="term" value="C:membrane"/>
    <property type="evidence" value="ECO:0007669"/>
    <property type="project" value="UniProtKB-SubCell"/>
</dbReference>
<feature type="non-terminal residue" evidence="4">
    <location>
        <position position="56"/>
    </location>
</feature>
<dbReference type="Gene3D" id="2.60.40.60">
    <property type="entry name" value="Cadherins"/>
    <property type="match status" value="1"/>
</dbReference>
<protein>
    <recommendedName>
        <fullName evidence="6">Cadherin domain-containing protein</fullName>
    </recommendedName>
</protein>
<dbReference type="InterPro" id="IPR050174">
    <property type="entry name" value="Protocadherin/Cadherin-CA"/>
</dbReference>
<dbReference type="PANTHER" id="PTHR24028">
    <property type="entry name" value="CADHERIN-87A"/>
    <property type="match status" value="1"/>
</dbReference>
<dbReference type="AlphaFoldDB" id="A0ABD0QRN5"/>
<name>A0ABD0QRN5_CIRMR</name>
<sequence>VDLTVMDVNDNAPEWTMVPFPYLSVVSANAPPNTLVYKLQARDGDEGVNGEVEFFL</sequence>
<comment type="caution">
    <text evidence="4">The sequence shown here is derived from an EMBL/GenBank/DDBJ whole genome shotgun (WGS) entry which is preliminary data.</text>
</comment>
<dbReference type="EMBL" id="JAMKFB020000007">
    <property type="protein sequence ID" value="KAL0188698.1"/>
    <property type="molecule type" value="Genomic_DNA"/>
</dbReference>